<evidence type="ECO:0000313" key="4">
    <source>
        <dbReference type="Proteomes" id="UP000435304"/>
    </source>
</evidence>
<gene>
    <name evidence="3" type="ORF">GC722_04955</name>
</gene>
<dbReference type="Proteomes" id="UP000435304">
    <property type="component" value="Unassembled WGS sequence"/>
</dbReference>
<protein>
    <submittedName>
        <fullName evidence="3">ATPase</fullName>
    </submittedName>
</protein>
<dbReference type="SUPFAM" id="SSF55961">
    <property type="entry name" value="Bet v1-like"/>
    <property type="match status" value="1"/>
</dbReference>
<dbReference type="InterPro" id="IPR023393">
    <property type="entry name" value="START-like_dom_sf"/>
</dbReference>
<dbReference type="Pfam" id="PF08327">
    <property type="entry name" value="AHSA1"/>
    <property type="match status" value="1"/>
</dbReference>
<evidence type="ECO:0000259" key="2">
    <source>
        <dbReference type="Pfam" id="PF08327"/>
    </source>
</evidence>
<keyword evidence="4" id="KW-1185">Reference proteome</keyword>
<dbReference type="InterPro" id="IPR013538">
    <property type="entry name" value="ASHA1/2-like_C"/>
</dbReference>
<dbReference type="AlphaFoldDB" id="A0A6A9URR1"/>
<feature type="domain" description="Activator of Hsp90 ATPase homologue 1/2-like C-terminal" evidence="2">
    <location>
        <begin position="25"/>
        <end position="140"/>
    </location>
</feature>
<sequence length="169" mass="18325">MKPVPTGQLTRTADGADLVLVRTHRAPVADVWAALTEPERTARWFGSWSGPAGPGRSVELTLTAEEGNPTTTVEVLACTPPVHLRIRAVDEYGTWDLEARLAEADGVTTVELVQHLADPGEATSSGPGWEYYLDRLLAVLREEPMPDFADYHPALVGHYEQGLAALDGR</sequence>
<comment type="similarity">
    <text evidence="1">Belongs to the AHA1 family.</text>
</comment>
<evidence type="ECO:0000313" key="3">
    <source>
        <dbReference type="EMBL" id="MVA75381.1"/>
    </source>
</evidence>
<dbReference type="RefSeq" id="WP_156608445.1">
    <property type="nucleotide sequence ID" value="NZ_WPCU01000004.1"/>
</dbReference>
<accession>A0A6A9URR1</accession>
<name>A0A6A9URR1_9ACTN</name>
<comment type="caution">
    <text evidence="3">The sequence shown here is derived from an EMBL/GenBank/DDBJ whole genome shotgun (WGS) entry which is preliminary data.</text>
</comment>
<proteinExistence type="inferred from homology"/>
<evidence type="ECO:0000256" key="1">
    <source>
        <dbReference type="ARBA" id="ARBA00006817"/>
    </source>
</evidence>
<reference evidence="3 4" key="1">
    <citation type="submission" date="2019-12" db="EMBL/GenBank/DDBJ databases">
        <title>Auraticoccus cholistani sp. nov., an actinomycete isolated from soil of Cholistan desert.</title>
        <authorList>
            <person name="Cheema M.T."/>
        </authorList>
    </citation>
    <scope>NUCLEOTIDE SEQUENCE [LARGE SCALE GENOMIC DNA]</scope>
    <source>
        <strain evidence="3 4">F435</strain>
    </source>
</reference>
<organism evidence="3 4">
    <name type="scientific">Auraticoccus cholistanensis</name>
    <dbReference type="NCBI Taxonomy" id="2656650"/>
    <lineage>
        <taxon>Bacteria</taxon>
        <taxon>Bacillati</taxon>
        <taxon>Actinomycetota</taxon>
        <taxon>Actinomycetes</taxon>
        <taxon>Propionibacteriales</taxon>
        <taxon>Propionibacteriaceae</taxon>
        <taxon>Auraticoccus</taxon>
    </lineage>
</organism>
<dbReference type="EMBL" id="WPCU01000004">
    <property type="protein sequence ID" value="MVA75381.1"/>
    <property type="molecule type" value="Genomic_DNA"/>
</dbReference>
<dbReference type="Gene3D" id="3.30.530.20">
    <property type="match status" value="1"/>
</dbReference>
<dbReference type="CDD" id="cd08899">
    <property type="entry name" value="SRPBCC_CalC_Aha1-like_6"/>
    <property type="match status" value="1"/>
</dbReference>